<evidence type="ECO:0000256" key="1">
    <source>
        <dbReference type="SAM" id="MobiDB-lite"/>
    </source>
</evidence>
<dbReference type="Proteomes" id="UP000006039">
    <property type="component" value="Unassembled WGS sequence"/>
</dbReference>
<gene>
    <name evidence="3" type="primary">20344060</name>
    <name evidence="2" type="ORF">GGTG_03602</name>
</gene>
<dbReference type="RefSeq" id="XP_009219647.1">
    <property type="nucleotide sequence ID" value="XM_009221383.1"/>
</dbReference>
<sequence length="284" mass="30893">MVAYVAFALSSVTPSLSASFSHQEIKLLTSGLETRHAFLYQRSHPSIHHYHNEPKREESSAKQHLLPKERLVPHHHQMASLGFFSTKSSAAGCQQPKEMPTTLHASLVGPEHPVGHQDESSDDESLVLVLSPEESLEVPAPQAPTHAGETGTESGPHSHTTLGDDWEEVCDPTHLTHKYPPKTADPPSSTCRASAPDAWVELSELDPMTSGTLFNGPADLRDPTYLATWPKDHEDCPVDDGVGLMSSGVLFGSVKELRDPSALRKIAIALTRAAAQPDFTRAQR</sequence>
<reference evidence="2" key="2">
    <citation type="submission" date="2010-07" db="EMBL/GenBank/DDBJ databases">
        <authorList>
            <consortium name="The Broad Institute Genome Sequencing Platform"/>
            <consortium name="Broad Institute Genome Sequencing Center for Infectious Disease"/>
            <person name="Ma L.-J."/>
            <person name="Dead R."/>
            <person name="Young S."/>
            <person name="Zeng Q."/>
            <person name="Koehrsen M."/>
            <person name="Alvarado L."/>
            <person name="Berlin A."/>
            <person name="Chapman S.B."/>
            <person name="Chen Z."/>
            <person name="Freedman E."/>
            <person name="Gellesch M."/>
            <person name="Goldberg J."/>
            <person name="Griggs A."/>
            <person name="Gujja S."/>
            <person name="Heilman E.R."/>
            <person name="Heiman D."/>
            <person name="Hepburn T."/>
            <person name="Howarth C."/>
            <person name="Jen D."/>
            <person name="Larson L."/>
            <person name="Mehta T."/>
            <person name="Neiman D."/>
            <person name="Pearson M."/>
            <person name="Roberts A."/>
            <person name="Saif S."/>
            <person name="Shea T."/>
            <person name="Shenoy N."/>
            <person name="Sisk P."/>
            <person name="Stolte C."/>
            <person name="Sykes S."/>
            <person name="Walk T."/>
            <person name="White J."/>
            <person name="Yandava C."/>
            <person name="Haas B."/>
            <person name="Nusbaum C."/>
            <person name="Birren B."/>
        </authorList>
    </citation>
    <scope>NUCLEOTIDE SEQUENCE</scope>
    <source>
        <strain evidence="2">R3-111a-1</strain>
    </source>
</reference>
<accession>J3NQP6</accession>
<name>J3NQP6_GAET3</name>
<evidence type="ECO:0000313" key="3">
    <source>
        <dbReference type="EnsemblFungi" id="EJT78502"/>
    </source>
</evidence>
<feature type="compositionally biased region" description="Polar residues" evidence="1">
    <location>
        <begin position="151"/>
        <end position="161"/>
    </location>
</feature>
<dbReference type="VEuPathDB" id="FungiDB:GGTG_03602"/>
<reference evidence="3" key="5">
    <citation type="submission" date="2018-04" db="UniProtKB">
        <authorList>
            <consortium name="EnsemblFungi"/>
        </authorList>
    </citation>
    <scope>IDENTIFICATION</scope>
    <source>
        <strain evidence="3">R3-111a-1</strain>
    </source>
</reference>
<reference evidence="2" key="3">
    <citation type="submission" date="2010-09" db="EMBL/GenBank/DDBJ databases">
        <title>Annotation of Gaeumannomyces graminis var. tritici R3-111a-1.</title>
        <authorList>
            <consortium name="The Broad Institute Genome Sequencing Platform"/>
            <person name="Ma L.-J."/>
            <person name="Dead R."/>
            <person name="Young S.K."/>
            <person name="Zeng Q."/>
            <person name="Gargeya S."/>
            <person name="Fitzgerald M."/>
            <person name="Haas B."/>
            <person name="Abouelleil A."/>
            <person name="Alvarado L."/>
            <person name="Arachchi H.M."/>
            <person name="Berlin A."/>
            <person name="Brown A."/>
            <person name="Chapman S.B."/>
            <person name="Chen Z."/>
            <person name="Dunbar C."/>
            <person name="Freedman E."/>
            <person name="Gearin G."/>
            <person name="Gellesch M."/>
            <person name="Goldberg J."/>
            <person name="Griggs A."/>
            <person name="Gujja S."/>
            <person name="Heiman D."/>
            <person name="Howarth C."/>
            <person name="Larson L."/>
            <person name="Lui A."/>
            <person name="MacDonald P.J.P."/>
            <person name="Mehta T."/>
            <person name="Montmayeur A."/>
            <person name="Murphy C."/>
            <person name="Neiman D."/>
            <person name="Pearson M."/>
            <person name="Priest M."/>
            <person name="Roberts A."/>
            <person name="Saif S."/>
            <person name="Shea T."/>
            <person name="Shenoy N."/>
            <person name="Sisk P."/>
            <person name="Stolte C."/>
            <person name="Sykes S."/>
            <person name="Yandava C."/>
            <person name="Wortman J."/>
            <person name="Nusbaum C."/>
            <person name="Birren B."/>
        </authorList>
    </citation>
    <scope>NUCLEOTIDE SEQUENCE</scope>
    <source>
        <strain evidence="2">R3-111a-1</strain>
    </source>
</reference>
<reference evidence="4" key="1">
    <citation type="submission" date="2010-07" db="EMBL/GenBank/DDBJ databases">
        <title>The genome sequence of Gaeumannomyces graminis var. tritici strain R3-111a-1.</title>
        <authorList>
            <consortium name="The Broad Institute Genome Sequencing Platform"/>
            <person name="Ma L.-J."/>
            <person name="Dead R."/>
            <person name="Young S."/>
            <person name="Zeng Q."/>
            <person name="Koehrsen M."/>
            <person name="Alvarado L."/>
            <person name="Berlin A."/>
            <person name="Chapman S.B."/>
            <person name="Chen Z."/>
            <person name="Freedman E."/>
            <person name="Gellesch M."/>
            <person name="Goldberg J."/>
            <person name="Griggs A."/>
            <person name="Gujja S."/>
            <person name="Heilman E.R."/>
            <person name="Heiman D."/>
            <person name="Hepburn T."/>
            <person name="Howarth C."/>
            <person name="Jen D."/>
            <person name="Larson L."/>
            <person name="Mehta T."/>
            <person name="Neiman D."/>
            <person name="Pearson M."/>
            <person name="Roberts A."/>
            <person name="Saif S."/>
            <person name="Shea T."/>
            <person name="Shenoy N."/>
            <person name="Sisk P."/>
            <person name="Stolte C."/>
            <person name="Sykes S."/>
            <person name="Walk T."/>
            <person name="White J."/>
            <person name="Yandava C."/>
            <person name="Haas B."/>
            <person name="Nusbaum C."/>
            <person name="Birren B."/>
        </authorList>
    </citation>
    <scope>NUCLEOTIDE SEQUENCE [LARGE SCALE GENOMIC DNA]</scope>
    <source>
        <strain evidence="4">R3-111a-1</strain>
    </source>
</reference>
<dbReference type="EnsemblFungi" id="EJT78502">
    <property type="protein sequence ID" value="EJT78502"/>
    <property type="gene ID" value="GGTG_03602"/>
</dbReference>
<dbReference type="AlphaFoldDB" id="J3NQP6"/>
<organism evidence="2">
    <name type="scientific">Gaeumannomyces tritici (strain R3-111a-1)</name>
    <name type="common">Wheat and barley take-all root rot fungus</name>
    <name type="synonym">Gaeumannomyces graminis var. tritici</name>
    <dbReference type="NCBI Taxonomy" id="644352"/>
    <lineage>
        <taxon>Eukaryota</taxon>
        <taxon>Fungi</taxon>
        <taxon>Dikarya</taxon>
        <taxon>Ascomycota</taxon>
        <taxon>Pezizomycotina</taxon>
        <taxon>Sordariomycetes</taxon>
        <taxon>Sordariomycetidae</taxon>
        <taxon>Magnaporthales</taxon>
        <taxon>Magnaporthaceae</taxon>
        <taxon>Gaeumannomyces</taxon>
    </lineage>
</organism>
<dbReference type="GeneID" id="20344060"/>
<dbReference type="eggNOG" id="ENOG502RN82">
    <property type="taxonomic scope" value="Eukaryota"/>
</dbReference>
<protein>
    <submittedName>
        <fullName evidence="2 3">Uncharacterized protein</fullName>
    </submittedName>
</protein>
<proteinExistence type="predicted"/>
<keyword evidence="4" id="KW-1185">Reference proteome</keyword>
<dbReference type="HOGENOM" id="CLU_980186_0_0_1"/>
<dbReference type="EMBL" id="GL385396">
    <property type="protein sequence ID" value="EJT78502.1"/>
    <property type="molecule type" value="Genomic_DNA"/>
</dbReference>
<feature type="region of interest" description="Disordered" evidence="1">
    <location>
        <begin position="135"/>
        <end position="162"/>
    </location>
</feature>
<reference evidence="3" key="4">
    <citation type="journal article" date="2015" name="G3 (Bethesda)">
        <title>Genome sequences of three phytopathogenic species of the Magnaporthaceae family of fungi.</title>
        <authorList>
            <person name="Okagaki L.H."/>
            <person name="Nunes C.C."/>
            <person name="Sailsbery J."/>
            <person name="Clay B."/>
            <person name="Brown D."/>
            <person name="John T."/>
            <person name="Oh Y."/>
            <person name="Young N."/>
            <person name="Fitzgerald M."/>
            <person name="Haas B.J."/>
            <person name="Zeng Q."/>
            <person name="Young S."/>
            <person name="Adiconis X."/>
            <person name="Fan L."/>
            <person name="Levin J.Z."/>
            <person name="Mitchell T.K."/>
            <person name="Okubara P.A."/>
            <person name="Farman M.L."/>
            <person name="Kohn L.M."/>
            <person name="Birren B."/>
            <person name="Ma L.-J."/>
            <person name="Dean R.A."/>
        </authorList>
    </citation>
    <scope>NUCLEOTIDE SEQUENCE</scope>
    <source>
        <strain evidence="3">R3-111a-1</strain>
    </source>
</reference>
<evidence type="ECO:0000313" key="4">
    <source>
        <dbReference type="Proteomes" id="UP000006039"/>
    </source>
</evidence>
<evidence type="ECO:0000313" key="2">
    <source>
        <dbReference type="EMBL" id="EJT78502.1"/>
    </source>
</evidence>